<gene>
    <name evidence="1" type="ORF">ILUMI_26664</name>
</gene>
<dbReference type="OrthoDB" id="6750460at2759"/>
<dbReference type="AlphaFoldDB" id="A0A8K0FVV9"/>
<accession>A0A8K0FVV9</accession>
<proteinExistence type="predicted"/>
<comment type="caution">
    <text evidence="1">The sequence shown here is derived from an EMBL/GenBank/DDBJ whole genome shotgun (WGS) entry which is preliminary data.</text>
</comment>
<reference evidence="1" key="1">
    <citation type="submission" date="2019-08" db="EMBL/GenBank/DDBJ databases">
        <title>The genome of the North American firefly Photinus pyralis.</title>
        <authorList>
            <consortium name="Photinus pyralis genome working group"/>
            <person name="Fallon T.R."/>
            <person name="Sander Lower S.E."/>
            <person name="Weng J.-K."/>
        </authorList>
    </citation>
    <scope>NUCLEOTIDE SEQUENCE</scope>
    <source>
        <strain evidence="1">TRF0915ILg1</strain>
        <tissue evidence="1">Whole body</tissue>
    </source>
</reference>
<evidence type="ECO:0000313" key="1">
    <source>
        <dbReference type="EMBL" id="KAF2879510.1"/>
    </source>
</evidence>
<evidence type="ECO:0008006" key="3">
    <source>
        <dbReference type="Google" id="ProtNLM"/>
    </source>
</evidence>
<keyword evidence="2" id="KW-1185">Reference proteome</keyword>
<dbReference type="Proteomes" id="UP000801492">
    <property type="component" value="Unassembled WGS sequence"/>
</dbReference>
<organism evidence="1 2">
    <name type="scientific">Ignelater luminosus</name>
    <name type="common">Cucubano</name>
    <name type="synonym">Pyrophorus luminosus</name>
    <dbReference type="NCBI Taxonomy" id="2038154"/>
    <lineage>
        <taxon>Eukaryota</taxon>
        <taxon>Metazoa</taxon>
        <taxon>Ecdysozoa</taxon>
        <taxon>Arthropoda</taxon>
        <taxon>Hexapoda</taxon>
        <taxon>Insecta</taxon>
        <taxon>Pterygota</taxon>
        <taxon>Neoptera</taxon>
        <taxon>Endopterygota</taxon>
        <taxon>Coleoptera</taxon>
        <taxon>Polyphaga</taxon>
        <taxon>Elateriformia</taxon>
        <taxon>Elateroidea</taxon>
        <taxon>Elateridae</taxon>
        <taxon>Agrypninae</taxon>
        <taxon>Pyrophorini</taxon>
        <taxon>Ignelater</taxon>
    </lineage>
</organism>
<name>A0A8K0FVV9_IGNLU</name>
<sequence length="195" mass="21831">MVQNPPKIFAVKGKKQVDSVADAEREICCTNPIGSYILPIFIFPNKNWKQELLEEALTGCYGVSQESGWTTGEVFVKWMHDIKKSTHVTIESLVLLVLDGHTDLGEIFRIAYETAAVVENTASGFRNTGLWLINPDIFLEHLFASSSTTDEPDSVMTTTQSIEAPVQFNFNETCNAINVRKLEAESRKDKDFVPN</sequence>
<protein>
    <recommendedName>
        <fullName evidence="3">DDE-1 domain-containing protein</fullName>
    </recommendedName>
</protein>
<dbReference type="EMBL" id="VTPC01091152">
    <property type="protein sequence ID" value="KAF2879510.1"/>
    <property type="molecule type" value="Genomic_DNA"/>
</dbReference>
<evidence type="ECO:0000313" key="2">
    <source>
        <dbReference type="Proteomes" id="UP000801492"/>
    </source>
</evidence>